<name>A0A0G1VXE9_9BACT</name>
<keyword evidence="2" id="KW-0472">Membrane</keyword>
<dbReference type="SUPFAM" id="SSF63817">
    <property type="entry name" value="Sortase"/>
    <property type="match status" value="1"/>
</dbReference>
<dbReference type="Gene3D" id="2.40.260.10">
    <property type="entry name" value="Sortase"/>
    <property type="match status" value="1"/>
</dbReference>
<comment type="caution">
    <text evidence="3">The sequence shown here is derived from an EMBL/GenBank/DDBJ whole genome shotgun (WGS) entry which is preliminary data.</text>
</comment>
<dbReference type="NCBIfam" id="TIGR01076">
    <property type="entry name" value="sortase_fam"/>
    <property type="match status" value="1"/>
</dbReference>
<evidence type="ECO:0000256" key="1">
    <source>
        <dbReference type="ARBA" id="ARBA00022801"/>
    </source>
</evidence>
<dbReference type="InterPro" id="IPR005754">
    <property type="entry name" value="Sortase"/>
</dbReference>
<evidence type="ECO:0000256" key="2">
    <source>
        <dbReference type="SAM" id="Phobius"/>
    </source>
</evidence>
<dbReference type="GO" id="GO:0016787">
    <property type="term" value="F:hydrolase activity"/>
    <property type="evidence" value="ECO:0007669"/>
    <property type="project" value="UniProtKB-KW"/>
</dbReference>
<feature type="transmembrane region" description="Helical" evidence="2">
    <location>
        <begin position="21"/>
        <end position="41"/>
    </location>
</feature>
<gene>
    <name evidence="3" type="ORF">UY48_C0025G0002</name>
</gene>
<dbReference type="Pfam" id="PF04203">
    <property type="entry name" value="Sortase"/>
    <property type="match status" value="1"/>
</dbReference>
<proteinExistence type="predicted"/>
<evidence type="ECO:0000313" key="4">
    <source>
        <dbReference type="Proteomes" id="UP000034588"/>
    </source>
</evidence>
<reference evidence="3 4" key="1">
    <citation type="journal article" date="2015" name="Nature">
        <title>rRNA introns, odd ribosomes, and small enigmatic genomes across a large radiation of phyla.</title>
        <authorList>
            <person name="Brown C.T."/>
            <person name="Hug L.A."/>
            <person name="Thomas B.C."/>
            <person name="Sharon I."/>
            <person name="Castelle C.J."/>
            <person name="Singh A."/>
            <person name="Wilkins M.J."/>
            <person name="Williams K.H."/>
            <person name="Banfield J.F."/>
        </authorList>
    </citation>
    <scope>NUCLEOTIDE SEQUENCE [LARGE SCALE GENOMIC DNA]</scope>
</reference>
<keyword evidence="2" id="KW-1133">Transmembrane helix</keyword>
<protein>
    <submittedName>
        <fullName evidence="3">Sortase</fullName>
    </submittedName>
</protein>
<dbReference type="InterPro" id="IPR023365">
    <property type="entry name" value="Sortase_dom-sf"/>
</dbReference>
<dbReference type="Proteomes" id="UP000034588">
    <property type="component" value="Unassembled WGS sequence"/>
</dbReference>
<keyword evidence="1" id="KW-0378">Hydrolase</keyword>
<dbReference type="AlphaFoldDB" id="A0A0G1VXE9"/>
<organism evidence="3 4">
    <name type="scientific">Candidatus Gottesmanbacteria bacterium GW2011_GWB1_49_7</name>
    <dbReference type="NCBI Taxonomy" id="1618448"/>
    <lineage>
        <taxon>Bacteria</taxon>
        <taxon>Candidatus Gottesmaniibacteriota</taxon>
    </lineage>
</organism>
<sequence length="235" mass="25787">MLYRYVKAPPVSPRRRASRRVSFGLMGLGGIILAWVAWPILSFSLASGDLFSQTVTPIAESKNLSPVVFAAGDPGIADFTNANAWFPTAPQKKVVTAVNSYTISIPKLKIVDAEVLIGGDDLSKSLIHYGGTGLPGEYGNTVIFGHSTLPQFFNPKSYKTIFSTLPTLEEGDQIDVTYDGISYTYIVYELTVSDPSDLSALEQRFDDSYLTLITCVPPGTYWQRLHVKAKLERPL</sequence>
<evidence type="ECO:0000313" key="3">
    <source>
        <dbReference type="EMBL" id="KKW11133.1"/>
    </source>
</evidence>
<accession>A0A0G1VXE9</accession>
<dbReference type="EMBL" id="LCQD01000025">
    <property type="protein sequence ID" value="KKW11133.1"/>
    <property type="molecule type" value="Genomic_DNA"/>
</dbReference>
<keyword evidence="2" id="KW-0812">Transmembrane</keyword>